<dbReference type="PANTHER" id="PTHR45737">
    <property type="entry name" value="VON WILLEBRAND FACTOR A DOMAIN-CONTAINING PROTEIN 5A"/>
    <property type="match status" value="1"/>
</dbReference>
<dbReference type="SMART" id="SM00609">
    <property type="entry name" value="VIT"/>
    <property type="match status" value="1"/>
</dbReference>
<dbReference type="Pfam" id="PF13768">
    <property type="entry name" value="VWA_3"/>
    <property type="match status" value="1"/>
</dbReference>
<proteinExistence type="predicted"/>
<dbReference type="InterPro" id="IPR002035">
    <property type="entry name" value="VWF_A"/>
</dbReference>
<feature type="domain" description="VIT" evidence="3">
    <location>
        <begin position="58"/>
        <end position="186"/>
    </location>
</feature>
<dbReference type="EMBL" id="QRDW01000001">
    <property type="protein sequence ID" value="RED53836.1"/>
    <property type="molecule type" value="Genomic_DNA"/>
</dbReference>
<sequence length="701" mass="77350">MSVGKVNRKIITILCSPRLSRIICGMATGMSLGVILLVLWSMTALGASPTDNKQEFGLFFRETGQDAPLTPALTQSSDMTVDIAGIVLRGTVQQTFRNDSGNWVEGIYLFPLPDDAAVDGMTLIIGERRIEGEIQEKEQAKRTYARAVAEGKRASLLSQNRPNVFTTKIANIGPGEEISVEIRFQSLVKRTGLEFSATLPTVVLPRFFPRPDAEHMATVIADRNAMEQPITGPATGVYDAKPVNPTRMTVNLDAGTELSLLESPSHQFNSLHLEGGRYRITLKDGEMPADRDFVLRWKMALSSSPQTLVFSETAGQEEYILTMVMPPAEAQRDKTTLPRDITFIIDTSGSMAGDSIRQAKASLQKAVSQLRPEDHFDIIRFDDSMTRLFGESRPAGPENLRYARSFIDRLEANNGTVMYPPLASALGDKQPENALRQILFLTDGAVGNETELFQLVHENLGSARLFTVGLGPAPNGWFMRKAAEFGRGSYTLITNLGEAENRMDALFSRMQFPSMTDVTMENADASPAESFPPQIPDLYDGEPVVFVSRREVTDADFNLQGRFKNRDWKEYLSVKHAQKSSGIAKLWARRKVEALMDLKAHGLSEETIRLSVLDVALSHAILSPYTSFVAVDKTPVRPHLTDLKTEKLSANAAKGLDMFKQQRQLAGPATATPMTLNLILGFAALFTALITFLILGRRTAR</sequence>
<dbReference type="PROSITE" id="PS51468">
    <property type="entry name" value="VIT"/>
    <property type="match status" value="1"/>
</dbReference>
<dbReference type="PANTHER" id="PTHR45737:SF6">
    <property type="entry name" value="VON WILLEBRAND FACTOR A DOMAIN-CONTAINING PROTEIN 5A"/>
    <property type="match status" value="1"/>
</dbReference>
<dbReference type="NCBIfam" id="TIGR03788">
    <property type="entry name" value="marine_srt_targ"/>
    <property type="match status" value="1"/>
</dbReference>
<dbReference type="Proteomes" id="UP000256845">
    <property type="component" value="Unassembled WGS sequence"/>
</dbReference>
<evidence type="ECO:0000259" key="3">
    <source>
        <dbReference type="PROSITE" id="PS51468"/>
    </source>
</evidence>
<evidence type="ECO:0000259" key="2">
    <source>
        <dbReference type="PROSITE" id="PS50234"/>
    </source>
</evidence>
<dbReference type="SUPFAM" id="SSF53300">
    <property type="entry name" value="vWA-like"/>
    <property type="match status" value="1"/>
</dbReference>
<keyword evidence="1" id="KW-0812">Transmembrane</keyword>
<organism evidence="4 5">
    <name type="scientific">Aestuariispira insulae</name>
    <dbReference type="NCBI Taxonomy" id="1461337"/>
    <lineage>
        <taxon>Bacteria</taxon>
        <taxon>Pseudomonadati</taxon>
        <taxon>Pseudomonadota</taxon>
        <taxon>Alphaproteobacteria</taxon>
        <taxon>Rhodospirillales</taxon>
        <taxon>Kiloniellaceae</taxon>
        <taxon>Aestuariispira</taxon>
    </lineage>
</organism>
<reference evidence="4 5" key="1">
    <citation type="submission" date="2018-07" db="EMBL/GenBank/DDBJ databases">
        <title>Genomic Encyclopedia of Type Strains, Phase III (KMG-III): the genomes of soil and plant-associated and newly described type strains.</title>
        <authorList>
            <person name="Whitman W."/>
        </authorList>
    </citation>
    <scope>NUCLEOTIDE SEQUENCE [LARGE SCALE GENOMIC DNA]</scope>
    <source>
        <strain evidence="4 5">CECT 8488</strain>
    </source>
</reference>
<dbReference type="RefSeq" id="WP_181905157.1">
    <property type="nucleotide sequence ID" value="NZ_QRDW01000001.1"/>
</dbReference>
<dbReference type="Gene3D" id="3.40.50.410">
    <property type="entry name" value="von Willebrand factor, type A domain"/>
    <property type="match status" value="1"/>
</dbReference>
<feature type="domain" description="VWFA" evidence="2">
    <location>
        <begin position="340"/>
        <end position="510"/>
    </location>
</feature>
<keyword evidence="5" id="KW-1185">Reference proteome</keyword>
<dbReference type="SMART" id="SM00327">
    <property type="entry name" value="VWA"/>
    <property type="match status" value="1"/>
</dbReference>
<keyword evidence="1" id="KW-1133">Transmembrane helix</keyword>
<dbReference type="InterPro" id="IPR036465">
    <property type="entry name" value="vWFA_dom_sf"/>
</dbReference>
<evidence type="ECO:0000313" key="4">
    <source>
        <dbReference type="EMBL" id="RED53836.1"/>
    </source>
</evidence>
<dbReference type="InterPro" id="IPR022440">
    <property type="entry name" value="CHP03788"/>
</dbReference>
<gene>
    <name evidence="4" type="ORF">DFP90_101635</name>
</gene>
<feature type="transmembrane region" description="Helical" evidence="1">
    <location>
        <begin position="21"/>
        <end position="42"/>
    </location>
</feature>
<dbReference type="InterPro" id="IPR013694">
    <property type="entry name" value="VIT"/>
</dbReference>
<dbReference type="AlphaFoldDB" id="A0A3D9HY52"/>
<dbReference type="PROSITE" id="PS50234">
    <property type="entry name" value="VWFA"/>
    <property type="match status" value="1"/>
</dbReference>
<comment type="caution">
    <text evidence="4">The sequence shown here is derived from an EMBL/GenBank/DDBJ whole genome shotgun (WGS) entry which is preliminary data.</text>
</comment>
<name>A0A3D9HY52_9PROT</name>
<dbReference type="Pfam" id="PF08487">
    <property type="entry name" value="VIT"/>
    <property type="match status" value="1"/>
</dbReference>
<evidence type="ECO:0000313" key="5">
    <source>
        <dbReference type="Proteomes" id="UP000256845"/>
    </source>
</evidence>
<keyword evidence="1" id="KW-0472">Membrane</keyword>
<protein>
    <submittedName>
        <fullName evidence="4">Ca-activated chloride channel family protein</fullName>
    </submittedName>
</protein>
<evidence type="ECO:0000256" key="1">
    <source>
        <dbReference type="SAM" id="Phobius"/>
    </source>
</evidence>
<feature type="transmembrane region" description="Helical" evidence="1">
    <location>
        <begin position="674"/>
        <end position="695"/>
    </location>
</feature>
<accession>A0A3D9HY52</accession>